<organism evidence="2 3">
    <name type="scientific">Bowmanella denitrificans</name>
    <dbReference type="NCBI Taxonomy" id="366582"/>
    <lineage>
        <taxon>Bacteria</taxon>
        <taxon>Pseudomonadati</taxon>
        <taxon>Pseudomonadota</taxon>
        <taxon>Gammaproteobacteria</taxon>
        <taxon>Alteromonadales</taxon>
        <taxon>Alteromonadaceae</taxon>
        <taxon>Bowmanella</taxon>
    </lineage>
</organism>
<evidence type="ECO:0000313" key="2">
    <source>
        <dbReference type="EMBL" id="GAA0369685.1"/>
    </source>
</evidence>
<dbReference type="Gene3D" id="3.40.630.30">
    <property type="match status" value="1"/>
</dbReference>
<comment type="caution">
    <text evidence="2">The sequence shown here is derived from an EMBL/GenBank/DDBJ whole genome shotgun (WGS) entry which is preliminary data.</text>
</comment>
<keyword evidence="3" id="KW-1185">Reference proteome</keyword>
<dbReference type="Pfam" id="PF00583">
    <property type="entry name" value="Acetyltransf_1"/>
    <property type="match status" value="1"/>
</dbReference>
<sequence>MLRSVIRNSSDLVFEIHLADWFGKQPPLDDAFEVHVIDSVNVDEVRLAWIVDKALAAENEIYRQPLRKKDCMVAITQGKSLVHTSFVQFESRYKKLLSEDGDSPLIGNCWTAPDCRGKGLYPFAIEKCCEEMVKRGVDRVLISCSPDNHASIAGIKKSGFTLVRKVSTVLLLTKLLVQVNLQNDSRSLRLGVL</sequence>
<name>A0ABN0XPN8_9ALTE</name>
<feature type="domain" description="N-acetyltransferase" evidence="1">
    <location>
        <begin position="1"/>
        <end position="182"/>
    </location>
</feature>
<dbReference type="SUPFAM" id="SSF55729">
    <property type="entry name" value="Acyl-CoA N-acyltransferases (Nat)"/>
    <property type="match status" value="1"/>
</dbReference>
<reference evidence="2 3" key="1">
    <citation type="journal article" date="2019" name="Int. J. Syst. Evol. Microbiol.">
        <title>The Global Catalogue of Microorganisms (GCM) 10K type strain sequencing project: providing services to taxonomists for standard genome sequencing and annotation.</title>
        <authorList>
            <consortium name="The Broad Institute Genomics Platform"/>
            <consortium name="The Broad Institute Genome Sequencing Center for Infectious Disease"/>
            <person name="Wu L."/>
            <person name="Ma J."/>
        </authorList>
    </citation>
    <scope>NUCLEOTIDE SEQUENCE [LARGE SCALE GENOMIC DNA]</scope>
    <source>
        <strain evidence="2 3">JCM 13378</strain>
    </source>
</reference>
<accession>A0ABN0XPN8</accession>
<dbReference type="EMBL" id="BAAAEI010000023">
    <property type="protein sequence ID" value="GAA0369685.1"/>
    <property type="molecule type" value="Genomic_DNA"/>
</dbReference>
<proteinExistence type="predicted"/>
<gene>
    <name evidence="2" type="ORF">GCM10009092_37440</name>
</gene>
<protein>
    <recommendedName>
        <fullName evidence="1">N-acetyltransferase domain-containing protein</fullName>
    </recommendedName>
</protein>
<dbReference type="PROSITE" id="PS51186">
    <property type="entry name" value="GNAT"/>
    <property type="match status" value="1"/>
</dbReference>
<evidence type="ECO:0000259" key="1">
    <source>
        <dbReference type="PROSITE" id="PS51186"/>
    </source>
</evidence>
<dbReference type="InterPro" id="IPR016181">
    <property type="entry name" value="Acyl_CoA_acyltransferase"/>
</dbReference>
<dbReference type="InterPro" id="IPR000182">
    <property type="entry name" value="GNAT_dom"/>
</dbReference>
<dbReference type="Proteomes" id="UP001501757">
    <property type="component" value="Unassembled WGS sequence"/>
</dbReference>
<evidence type="ECO:0000313" key="3">
    <source>
        <dbReference type="Proteomes" id="UP001501757"/>
    </source>
</evidence>